<dbReference type="EMBL" id="JBEDUW010000006">
    <property type="protein sequence ID" value="KAK9922714.1"/>
    <property type="molecule type" value="Genomic_DNA"/>
</dbReference>
<reference evidence="2 3" key="1">
    <citation type="journal article" date="2023" name="G3 (Bethesda)">
        <title>A chromosome-length genome assembly and annotation of blackberry (Rubus argutus, cv. 'Hillquist').</title>
        <authorList>
            <person name="Bruna T."/>
            <person name="Aryal R."/>
            <person name="Dudchenko O."/>
            <person name="Sargent D.J."/>
            <person name="Mead D."/>
            <person name="Buti M."/>
            <person name="Cavallini A."/>
            <person name="Hytonen T."/>
            <person name="Andres J."/>
            <person name="Pham M."/>
            <person name="Weisz D."/>
            <person name="Mascagni F."/>
            <person name="Usai G."/>
            <person name="Natali L."/>
            <person name="Bassil N."/>
            <person name="Fernandez G.E."/>
            <person name="Lomsadze A."/>
            <person name="Armour M."/>
            <person name="Olukolu B."/>
            <person name="Poorten T."/>
            <person name="Britton C."/>
            <person name="Davik J."/>
            <person name="Ashrafi H."/>
            <person name="Aiden E.L."/>
            <person name="Borodovsky M."/>
            <person name="Worthington M."/>
        </authorList>
    </citation>
    <scope>NUCLEOTIDE SEQUENCE [LARGE SCALE GENOMIC DNA]</scope>
    <source>
        <strain evidence="2">PI 553951</strain>
    </source>
</reference>
<dbReference type="Proteomes" id="UP001457282">
    <property type="component" value="Unassembled WGS sequence"/>
</dbReference>
<sequence length="97" mass="10851">MEETPSPSGEKSIMGNAFLVKLQKDLSKKMSKKEKAAMKLETIIGEENHSEITLLENPLAKAELQELRIGDQSLIDSGENVRRGRSCNQEKNIEQPL</sequence>
<protein>
    <submittedName>
        <fullName evidence="2">Uncharacterized protein</fullName>
    </submittedName>
</protein>
<evidence type="ECO:0000256" key="1">
    <source>
        <dbReference type="SAM" id="MobiDB-lite"/>
    </source>
</evidence>
<evidence type="ECO:0000313" key="3">
    <source>
        <dbReference type="Proteomes" id="UP001457282"/>
    </source>
</evidence>
<name>A0AAW1WFM9_RUBAR</name>
<evidence type="ECO:0000313" key="2">
    <source>
        <dbReference type="EMBL" id="KAK9922714.1"/>
    </source>
</evidence>
<keyword evidence="3" id="KW-1185">Reference proteome</keyword>
<comment type="caution">
    <text evidence="2">The sequence shown here is derived from an EMBL/GenBank/DDBJ whole genome shotgun (WGS) entry which is preliminary data.</text>
</comment>
<gene>
    <name evidence="2" type="ORF">M0R45_031164</name>
</gene>
<proteinExistence type="predicted"/>
<feature type="region of interest" description="Disordered" evidence="1">
    <location>
        <begin position="75"/>
        <end position="97"/>
    </location>
</feature>
<dbReference type="AlphaFoldDB" id="A0AAW1WFM9"/>
<accession>A0AAW1WFM9</accession>
<organism evidence="2 3">
    <name type="scientific">Rubus argutus</name>
    <name type="common">Southern blackberry</name>
    <dbReference type="NCBI Taxonomy" id="59490"/>
    <lineage>
        <taxon>Eukaryota</taxon>
        <taxon>Viridiplantae</taxon>
        <taxon>Streptophyta</taxon>
        <taxon>Embryophyta</taxon>
        <taxon>Tracheophyta</taxon>
        <taxon>Spermatophyta</taxon>
        <taxon>Magnoliopsida</taxon>
        <taxon>eudicotyledons</taxon>
        <taxon>Gunneridae</taxon>
        <taxon>Pentapetalae</taxon>
        <taxon>rosids</taxon>
        <taxon>fabids</taxon>
        <taxon>Rosales</taxon>
        <taxon>Rosaceae</taxon>
        <taxon>Rosoideae</taxon>
        <taxon>Rosoideae incertae sedis</taxon>
        <taxon>Rubus</taxon>
    </lineage>
</organism>